<dbReference type="GO" id="GO:0016020">
    <property type="term" value="C:membrane"/>
    <property type="evidence" value="ECO:0007669"/>
    <property type="project" value="UniProtKB-SubCell"/>
</dbReference>
<evidence type="ECO:0000313" key="6">
    <source>
        <dbReference type="EMBL" id="RHW69916.1"/>
    </source>
</evidence>
<evidence type="ECO:0000256" key="5">
    <source>
        <dbReference type="SAM" id="Phobius"/>
    </source>
</evidence>
<dbReference type="InterPro" id="IPR018499">
    <property type="entry name" value="Tetraspanin/Peripherin"/>
</dbReference>
<keyword evidence="4 5" id="KW-0472">Membrane</keyword>
<name>A0A3L6L1A3_9TRYP</name>
<reference evidence="6" key="1">
    <citation type="submission" date="2018-09" db="EMBL/GenBank/DDBJ databases">
        <title>whole genome sequence of T. equiperdum IVM-t1 strain.</title>
        <authorList>
            <person name="Suganuma K."/>
        </authorList>
    </citation>
    <scope>NUCLEOTIDE SEQUENCE [LARGE SCALE GENOMIC DNA]</scope>
    <source>
        <strain evidence="6">IVM-t1</strain>
    </source>
</reference>
<feature type="transmembrane region" description="Helical" evidence="5">
    <location>
        <begin position="64"/>
        <end position="83"/>
    </location>
</feature>
<proteinExistence type="predicted"/>
<keyword evidence="3 5" id="KW-1133">Transmembrane helix</keyword>
<accession>A0A3L6L1A3</accession>
<organism evidence="6">
    <name type="scientific">Trypanosoma brucei equiperdum</name>
    <dbReference type="NCBI Taxonomy" id="630700"/>
    <lineage>
        <taxon>Eukaryota</taxon>
        <taxon>Discoba</taxon>
        <taxon>Euglenozoa</taxon>
        <taxon>Kinetoplastea</taxon>
        <taxon>Metakinetoplastina</taxon>
        <taxon>Trypanosomatida</taxon>
        <taxon>Trypanosomatidae</taxon>
        <taxon>Trypanosoma</taxon>
    </lineage>
</organism>
<dbReference type="AlphaFoldDB" id="A0A3L6L1A3"/>
<dbReference type="EMBL" id="QSBY01000010">
    <property type="protein sequence ID" value="RHW69916.1"/>
    <property type="molecule type" value="Genomic_DNA"/>
</dbReference>
<comment type="subcellular location">
    <subcellularLocation>
        <location evidence="1">Membrane</location>
        <topology evidence="1">Multi-pass membrane protein</topology>
    </subcellularLocation>
</comment>
<evidence type="ECO:0000256" key="4">
    <source>
        <dbReference type="ARBA" id="ARBA00023136"/>
    </source>
</evidence>
<gene>
    <name evidence="6" type="ORF">DPX39_100113700</name>
</gene>
<keyword evidence="2 5" id="KW-0812">Transmembrane</keyword>
<evidence type="ECO:0000256" key="3">
    <source>
        <dbReference type="ARBA" id="ARBA00022989"/>
    </source>
</evidence>
<evidence type="ECO:0000256" key="2">
    <source>
        <dbReference type="ARBA" id="ARBA00022692"/>
    </source>
</evidence>
<dbReference type="Pfam" id="PF00335">
    <property type="entry name" value="Tetraspanin"/>
    <property type="match status" value="1"/>
</dbReference>
<evidence type="ECO:0000256" key="1">
    <source>
        <dbReference type="ARBA" id="ARBA00004141"/>
    </source>
</evidence>
<sequence length="301" mass="33675">MAGGKLLDQTEPAQGYVRGPDAYAFRNDDYWPSSMYVQVEEEEVESGCCRSCGVYCCCSSCFSFFFILLGATLCLPFVVWGLFPTAVNWGDHWSLFKVVLLCTGVFNLLLGVVGIFSVYFKSKMPSMLFSVMLMASAVPVLSLGLLFLLLLMDILPLDTMLSGVWREAVQEQPELICNIQANYKCSGFEKGRCCFSNATRHIPGIRPRVCYLVSRDGHVMLDPITLEEITWPKLYCSPVCGESNIYRDTCGPRIVEDTRPALPATVGALMACGFILLLLSAVALRRARRPRESPLYFQYEY</sequence>
<comment type="caution">
    <text evidence="6">The sequence shown here is derived from an EMBL/GenBank/DDBJ whole genome shotgun (WGS) entry which is preliminary data.</text>
</comment>
<feature type="transmembrane region" description="Helical" evidence="5">
    <location>
        <begin position="95"/>
        <end position="120"/>
    </location>
</feature>
<dbReference type="Proteomes" id="UP000266743">
    <property type="component" value="Chromosome 10"/>
</dbReference>
<feature type="transmembrane region" description="Helical" evidence="5">
    <location>
        <begin position="261"/>
        <end position="284"/>
    </location>
</feature>
<feature type="transmembrane region" description="Helical" evidence="5">
    <location>
        <begin position="127"/>
        <end position="152"/>
    </location>
</feature>
<protein>
    <submittedName>
        <fullName evidence="6">Tetraspanin family</fullName>
    </submittedName>
</protein>